<evidence type="ECO:0000256" key="2">
    <source>
        <dbReference type="ARBA" id="ARBA00005854"/>
    </source>
</evidence>
<protein>
    <recommendedName>
        <fullName evidence="3">phosphoglycerate dehydrogenase</fullName>
        <ecNumber evidence="3">1.1.1.95</ecNumber>
    </recommendedName>
</protein>
<dbReference type="Pfam" id="PF02826">
    <property type="entry name" value="2-Hacid_dh_C"/>
    <property type="match status" value="1"/>
</dbReference>
<gene>
    <name evidence="10" type="ORF">ASZ90_002504</name>
</gene>
<dbReference type="EC" id="1.1.1.95" evidence="3"/>
<dbReference type="InterPro" id="IPR002912">
    <property type="entry name" value="ACT_dom"/>
</dbReference>
<dbReference type="PANTHER" id="PTHR42789:SF1">
    <property type="entry name" value="D-ISOMER SPECIFIC 2-HYDROXYACID DEHYDROGENASE FAMILY PROTEIN (AFU_ORTHOLOGUE AFUA_6G10090)"/>
    <property type="match status" value="1"/>
</dbReference>
<proteinExistence type="inferred from homology"/>
<dbReference type="UniPathway" id="UPA00135">
    <property type="reaction ID" value="UER00196"/>
</dbReference>
<dbReference type="GO" id="GO:0006564">
    <property type="term" value="P:L-serine biosynthetic process"/>
    <property type="evidence" value="ECO:0007669"/>
    <property type="project" value="UniProtKB-KW"/>
</dbReference>
<dbReference type="InterPro" id="IPR045865">
    <property type="entry name" value="ACT-like_dom_sf"/>
</dbReference>
<evidence type="ECO:0000313" key="10">
    <source>
        <dbReference type="EMBL" id="KUG27646.1"/>
    </source>
</evidence>
<keyword evidence="5 10" id="KW-0560">Oxidoreductase</keyword>
<dbReference type="InterPro" id="IPR050857">
    <property type="entry name" value="D-2-hydroxyacid_DH"/>
</dbReference>
<dbReference type="GO" id="GO:0004617">
    <property type="term" value="F:phosphoglycerate dehydrogenase activity"/>
    <property type="evidence" value="ECO:0007669"/>
    <property type="project" value="UniProtKB-EC"/>
</dbReference>
<reference evidence="10" key="1">
    <citation type="journal article" date="2015" name="Proc. Natl. Acad. Sci. U.S.A.">
        <title>Networks of energetic and metabolic interactions define dynamics in microbial communities.</title>
        <authorList>
            <person name="Embree M."/>
            <person name="Liu J.K."/>
            <person name="Al-Bassam M.M."/>
            <person name="Zengler K."/>
        </authorList>
    </citation>
    <scope>NUCLEOTIDE SEQUENCE</scope>
</reference>
<evidence type="ECO:0000256" key="5">
    <source>
        <dbReference type="ARBA" id="ARBA00023002"/>
    </source>
</evidence>
<comment type="similarity">
    <text evidence="2">Belongs to the D-isomer specific 2-hydroxyacid dehydrogenase family.</text>
</comment>
<evidence type="ECO:0000256" key="6">
    <source>
        <dbReference type="ARBA" id="ARBA00023027"/>
    </source>
</evidence>
<comment type="pathway">
    <text evidence="1">Amino-acid biosynthesis; L-serine biosynthesis; L-serine from 3-phospho-D-glycerate: step 1/3.</text>
</comment>
<evidence type="ECO:0000256" key="7">
    <source>
        <dbReference type="ARBA" id="ARBA00023299"/>
    </source>
</evidence>
<dbReference type="Gene3D" id="3.40.50.720">
    <property type="entry name" value="NAD(P)-binding Rossmann-like Domain"/>
    <property type="match status" value="2"/>
</dbReference>
<dbReference type="InterPro" id="IPR006139">
    <property type="entry name" value="D-isomer_2_OHA_DH_cat_dom"/>
</dbReference>
<dbReference type="Pfam" id="PF01842">
    <property type="entry name" value="ACT"/>
    <property type="match status" value="1"/>
</dbReference>
<dbReference type="InterPro" id="IPR029752">
    <property type="entry name" value="D-isomer_DH_CS1"/>
</dbReference>
<evidence type="ECO:0000256" key="1">
    <source>
        <dbReference type="ARBA" id="ARBA00005216"/>
    </source>
</evidence>
<dbReference type="PANTHER" id="PTHR42789">
    <property type="entry name" value="D-ISOMER SPECIFIC 2-HYDROXYACID DEHYDROGENASE FAMILY PROTEIN (AFU_ORTHOLOGUE AFUA_6G10090)"/>
    <property type="match status" value="1"/>
</dbReference>
<dbReference type="SUPFAM" id="SSF51735">
    <property type="entry name" value="NAD(P)-binding Rossmann-fold domains"/>
    <property type="match status" value="1"/>
</dbReference>
<dbReference type="SUPFAM" id="SSF52283">
    <property type="entry name" value="Formate/glycerate dehydrogenase catalytic domain-like"/>
    <property type="match status" value="1"/>
</dbReference>
<dbReference type="GO" id="GO:0051287">
    <property type="term" value="F:NAD binding"/>
    <property type="evidence" value="ECO:0007669"/>
    <property type="project" value="InterPro"/>
</dbReference>
<sequence>MKILANDGLVEEGIQYLHKEGFEVDTVKRDIDDLIGDIKDFDALLVRSATKVTREVIEAGTKNGGKLKVVGRGGVGTDNIDLVAARENGVIVKFAPNGNTNATAEHALGLMLGVARKVPFAHATLKGGTWHKKRFQGVELMGKTLGIIGCGRIGQALAAKAKALGMKVVGYDVYRKMDSDVEYLDTVDDVLKASDFLSLHTGGRETLIGARELKLMKDTAFLVNASRGVNVDEEALYDALKSGEIAGAALDTYRKEPKREGEPFANKLMELDNVVFSAHLGASTRNAMRRTGLEIAEVVSKYLRLGDFTQSVNAGQTVEEEGREIYTIFITHEDKPGMFGKFGTAFGEMGVNIRENNSRKLNDHVQTVYVVHQKPTPEVCRRIGEIEGVKRVVY</sequence>
<dbReference type="PROSITE" id="PS00065">
    <property type="entry name" value="D_2_HYDROXYACID_DH_1"/>
    <property type="match status" value="1"/>
</dbReference>
<dbReference type="GO" id="GO:0047545">
    <property type="term" value="F:(S)-2-hydroxyglutarate dehydrogenase activity"/>
    <property type="evidence" value="ECO:0007669"/>
    <property type="project" value="UniProtKB-ARBA"/>
</dbReference>
<dbReference type="SUPFAM" id="SSF55021">
    <property type="entry name" value="ACT-like"/>
    <property type="match status" value="1"/>
</dbReference>
<dbReference type="EMBL" id="LNQE01000304">
    <property type="protein sequence ID" value="KUG27646.1"/>
    <property type="molecule type" value="Genomic_DNA"/>
</dbReference>
<keyword evidence="7" id="KW-0718">Serine biosynthesis</keyword>
<accession>A0A0W8G3V7</accession>
<organism evidence="10">
    <name type="scientific">hydrocarbon metagenome</name>
    <dbReference type="NCBI Taxonomy" id="938273"/>
    <lineage>
        <taxon>unclassified sequences</taxon>
        <taxon>metagenomes</taxon>
        <taxon>ecological metagenomes</taxon>
    </lineage>
</organism>
<evidence type="ECO:0000259" key="9">
    <source>
        <dbReference type="PROSITE" id="PS51671"/>
    </source>
</evidence>
<dbReference type="Gene3D" id="3.30.70.260">
    <property type="match status" value="1"/>
</dbReference>
<dbReference type="FunFam" id="3.40.50.720:FF:000041">
    <property type="entry name" value="D-3-phosphoglycerate dehydrogenase"/>
    <property type="match status" value="1"/>
</dbReference>
<dbReference type="Pfam" id="PF00389">
    <property type="entry name" value="2-Hacid_dh"/>
    <property type="match status" value="1"/>
</dbReference>
<evidence type="ECO:0000256" key="4">
    <source>
        <dbReference type="ARBA" id="ARBA00022605"/>
    </source>
</evidence>
<dbReference type="InterPro" id="IPR036291">
    <property type="entry name" value="NAD(P)-bd_dom_sf"/>
</dbReference>
<evidence type="ECO:0000256" key="8">
    <source>
        <dbReference type="ARBA" id="ARBA00048731"/>
    </source>
</evidence>
<feature type="domain" description="ACT" evidence="9">
    <location>
        <begin position="327"/>
        <end position="394"/>
    </location>
</feature>
<keyword evidence="6" id="KW-0520">NAD</keyword>
<comment type="catalytic activity">
    <reaction evidence="8">
        <text>(2R)-3-phosphoglycerate + NAD(+) = 3-phosphooxypyruvate + NADH + H(+)</text>
        <dbReference type="Rhea" id="RHEA:12641"/>
        <dbReference type="ChEBI" id="CHEBI:15378"/>
        <dbReference type="ChEBI" id="CHEBI:18110"/>
        <dbReference type="ChEBI" id="CHEBI:57540"/>
        <dbReference type="ChEBI" id="CHEBI:57945"/>
        <dbReference type="ChEBI" id="CHEBI:58272"/>
        <dbReference type="EC" id="1.1.1.95"/>
    </reaction>
</comment>
<dbReference type="PROSITE" id="PS51671">
    <property type="entry name" value="ACT"/>
    <property type="match status" value="1"/>
</dbReference>
<dbReference type="AlphaFoldDB" id="A0A0W8G3V7"/>
<evidence type="ECO:0000256" key="3">
    <source>
        <dbReference type="ARBA" id="ARBA00013143"/>
    </source>
</evidence>
<name>A0A0W8G3V7_9ZZZZ</name>
<keyword evidence="4" id="KW-0028">Amino-acid biosynthesis</keyword>
<dbReference type="InterPro" id="IPR006140">
    <property type="entry name" value="D-isomer_DH_NAD-bd"/>
</dbReference>
<comment type="caution">
    <text evidence="10">The sequence shown here is derived from an EMBL/GenBank/DDBJ whole genome shotgun (WGS) entry which is preliminary data.</text>
</comment>
<dbReference type="CDD" id="cd12173">
    <property type="entry name" value="PGDH_4"/>
    <property type="match status" value="1"/>
</dbReference>